<dbReference type="HAMAP" id="MF_00584">
    <property type="entry name" value="HTH_type_cro_C1"/>
    <property type="match status" value="1"/>
</dbReference>
<dbReference type="CDD" id="cd00093">
    <property type="entry name" value="HTH_XRE"/>
    <property type="match status" value="1"/>
</dbReference>
<evidence type="ECO:0000313" key="9">
    <source>
        <dbReference type="Proteomes" id="UP000057043"/>
    </source>
</evidence>
<evidence type="ECO:0000256" key="3">
    <source>
        <dbReference type="ARBA" id="ARBA00023163"/>
    </source>
</evidence>
<dbReference type="PATRIC" id="fig|301375.6.peg.331"/>
<dbReference type="Proteomes" id="UP000053961">
    <property type="component" value="Unassembled WGS sequence"/>
</dbReference>
<reference evidence="7" key="1">
    <citation type="journal article" date="2015" name="MBio">
        <title>Genome-resolved metagenomic analysis reveals roles for candidate phyla and other microbial community members in biogeochemical transformations in oil reservoirs.</title>
        <authorList>
            <person name="Hu P."/>
            <person name="Tom L."/>
            <person name="Singh A."/>
            <person name="Thomas B.C."/>
            <person name="Baker B.J."/>
            <person name="Piceno Y.M."/>
            <person name="Andersen G.L."/>
            <person name="Banfield J.F."/>
        </authorList>
    </citation>
    <scope>NUCLEOTIDE SEQUENCE [LARGE SCALE GENOMIC DNA]</scope>
    <source>
        <strain evidence="7">56_747</strain>
    </source>
</reference>
<dbReference type="EMBL" id="LGHB01000003">
    <property type="protein sequence ID" value="KUK97265.1"/>
    <property type="molecule type" value="Genomic_DNA"/>
</dbReference>
<evidence type="ECO:0000256" key="1">
    <source>
        <dbReference type="ARBA" id="ARBA00023015"/>
    </source>
</evidence>
<dbReference type="EMBL" id="LGFT01000012">
    <property type="protein sequence ID" value="KUK44907.1"/>
    <property type="molecule type" value="Genomic_DNA"/>
</dbReference>
<protein>
    <recommendedName>
        <fullName evidence="4">Putative HTH-type transcriptional regulatory protein XD72_0733</fullName>
    </recommendedName>
</protein>
<evidence type="ECO:0000313" key="6">
    <source>
        <dbReference type="EMBL" id="KUK44907.1"/>
    </source>
</evidence>
<name>A0A124FMI7_9EURY</name>
<evidence type="ECO:0000256" key="2">
    <source>
        <dbReference type="ARBA" id="ARBA00023125"/>
    </source>
</evidence>
<dbReference type="InterPro" id="IPR020886">
    <property type="entry name" value="MTH_967-like"/>
</dbReference>
<dbReference type="SUPFAM" id="SSF47413">
    <property type="entry name" value="lambda repressor-like DNA-binding domains"/>
    <property type="match status" value="1"/>
</dbReference>
<dbReference type="Proteomes" id="UP000057043">
    <property type="component" value="Unassembled WGS sequence"/>
</dbReference>
<dbReference type="Pfam" id="PF26553">
    <property type="entry name" value="PDDEXK_19"/>
    <property type="match status" value="1"/>
</dbReference>
<keyword evidence="2 4" id="KW-0238">DNA-binding</keyword>
<accession>A0A124FMI7</accession>
<dbReference type="InterPro" id="IPR010982">
    <property type="entry name" value="Lambda_DNA-bd_dom_sf"/>
</dbReference>
<dbReference type="SMART" id="SM00530">
    <property type="entry name" value="HTH_XRE"/>
    <property type="match status" value="1"/>
</dbReference>
<keyword evidence="3 4" id="KW-0804">Transcription</keyword>
<dbReference type="Gene3D" id="1.10.260.40">
    <property type="entry name" value="lambda repressor-like DNA-binding domains"/>
    <property type="match status" value="1"/>
</dbReference>
<gene>
    <name evidence="6" type="ORF">XD72_0733</name>
    <name evidence="7" type="ORF">XE07_0420</name>
</gene>
<sequence length="310" mass="34397">MMNKEFLTDRVSGLLVKSGFSVSDRCYVRPKSFDLAARRGSILLILKILSNIDGLNEKTAIEIRRLAKYLSGSPLLVGEKTRDHQLEGGVVYFRYGVPTVSLGTLADWVVDEIPPFVYAAHGGLYVKIDGRLLRRLRLESGISLGALASELSVSRRTVSKYEIESMDTSIDVALRLEELFGQELIKPVEILEPASPVAGELERIDDKVLRHLSIIGFDVFPTAQSPFNAITQNESFVVLTGVGKFSSTMLKKARLMSSLSIITKTLSAVIVDGETKVERIEETAVIETRELELIDKTSEFADLMSEKQDR</sequence>
<dbReference type="GO" id="GO:0003677">
    <property type="term" value="F:DNA binding"/>
    <property type="evidence" value="ECO:0007669"/>
    <property type="project" value="UniProtKB-KW"/>
</dbReference>
<dbReference type="GO" id="GO:0003700">
    <property type="term" value="F:DNA-binding transcription factor activity"/>
    <property type="evidence" value="ECO:0007669"/>
    <property type="project" value="UniProtKB-UniRule"/>
</dbReference>
<dbReference type="PROSITE" id="PS50943">
    <property type="entry name" value="HTH_CROC1"/>
    <property type="match status" value="1"/>
</dbReference>
<feature type="domain" description="HTH cro/C1-type" evidence="5">
    <location>
        <begin position="133"/>
        <end position="191"/>
    </location>
</feature>
<evidence type="ECO:0000313" key="8">
    <source>
        <dbReference type="Proteomes" id="UP000053961"/>
    </source>
</evidence>
<dbReference type="AlphaFoldDB" id="A0A124FMI7"/>
<evidence type="ECO:0000259" key="5">
    <source>
        <dbReference type="PROSITE" id="PS50943"/>
    </source>
</evidence>
<reference evidence="8 9" key="2">
    <citation type="journal article" date="2015" name="MBio">
        <title>Genome-Resolved Metagenomic Analysis Reveals Roles for Candidate Phyla and Other Microbial Community Members in Biogeochemical Transformations in Oil Reservoirs.</title>
        <authorList>
            <person name="Hu P."/>
            <person name="Tom L."/>
            <person name="Singh A."/>
            <person name="Thomas B.C."/>
            <person name="Baker B.J."/>
            <person name="Piceno Y.M."/>
            <person name="Andersen G.L."/>
            <person name="Banfield J.F."/>
        </authorList>
    </citation>
    <scope>NUCLEOTIDE SEQUENCE [LARGE SCALE GENOMIC DNA]</scope>
    <source>
        <strain evidence="6">57_489</strain>
    </source>
</reference>
<keyword evidence="1 4" id="KW-0805">Transcription regulation</keyword>
<organism evidence="6 9">
    <name type="scientific">Methanothrix harundinacea</name>
    <dbReference type="NCBI Taxonomy" id="301375"/>
    <lineage>
        <taxon>Archaea</taxon>
        <taxon>Methanobacteriati</taxon>
        <taxon>Methanobacteriota</taxon>
        <taxon>Stenosarchaea group</taxon>
        <taxon>Methanomicrobia</taxon>
        <taxon>Methanotrichales</taxon>
        <taxon>Methanotrichaceae</taxon>
        <taxon>Methanothrix</taxon>
    </lineage>
</organism>
<proteinExistence type="inferred from homology"/>
<dbReference type="InterPro" id="IPR059051">
    <property type="entry name" value="MTH_967_PDDEXK"/>
</dbReference>
<dbReference type="Pfam" id="PF01381">
    <property type="entry name" value="HTH_3"/>
    <property type="match status" value="1"/>
</dbReference>
<evidence type="ECO:0000256" key="4">
    <source>
        <dbReference type="HAMAP-Rule" id="MF_00584"/>
    </source>
</evidence>
<evidence type="ECO:0000313" key="7">
    <source>
        <dbReference type="EMBL" id="KUK97265.1"/>
    </source>
</evidence>
<dbReference type="NCBIfam" id="NF003162">
    <property type="entry name" value="PRK04140.1"/>
    <property type="match status" value="1"/>
</dbReference>
<dbReference type="InterPro" id="IPR001387">
    <property type="entry name" value="Cro/C1-type_HTH"/>
</dbReference>
<comment type="caution">
    <text evidence="6">The sequence shown here is derived from an EMBL/GenBank/DDBJ whole genome shotgun (WGS) entry which is preliminary data.</text>
</comment>